<dbReference type="Gene3D" id="3.10.310.50">
    <property type="match status" value="1"/>
</dbReference>
<keyword evidence="5" id="KW-1185">Reference proteome</keyword>
<evidence type="ECO:0000256" key="1">
    <source>
        <dbReference type="SAM" id="MobiDB-lite"/>
    </source>
</evidence>
<dbReference type="Pfam" id="PF04536">
    <property type="entry name" value="TPM_phosphatase"/>
    <property type="match status" value="1"/>
</dbReference>
<comment type="caution">
    <text evidence="4">The sequence shown here is derived from an EMBL/GenBank/DDBJ whole genome shotgun (WGS) entry which is preliminary data.</text>
</comment>
<accession>A0ABX1DMM9</accession>
<protein>
    <submittedName>
        <fullName evidence="4">YgcG family protein</fullName>
    </submittedName>
</protein>
<feature type="domain" description="TPM" evidence="3">
    <location>
        <begin position="56"/>
        <end position="178"/>
    </location>
</feature>
<dbReference type="Proteomes" id="UP000704467">
    <property type="component" value="Unassembled WGS sequence"/>
</dbReference>
<dbReference type="PANTHER" id="PTHR30373">
    <property type="entry name" value="UPF0603 PROTEIN YGCG"/>
    <property type="match status" value="1"/>
</dbReference>
<evidence type="ECO:0000256" key="2">
    <source>
        <dbReference type="SAM" id="Phobius"/>
    </source>
</evidence>
<name>A0ABX1DMM9_9HYPH</name>
<feature type="compositionally biased region" description="Gly residues" evidence="1">
    <location>
        <begin position="254"/>
        <end position="293"/>
    </location>
</feature>
<feature type="region of interest" description="Disordered" evidence="1">
    <location>
        <begin position="254"/>
        <end position="301"/>
    </location>
</feature>
<evidence type="ECO:0000313" key="4">
    <source>
        <dbReference type="EMBL" id="NKC03656.1"/>
    </source>
</evidence>
<dbReference type="EMBL" id="JAAVLN010000001">
    <property type="protein sequence ID" value="NKC03656.1"/>
    <property type="molecule type" value="Genomic_DNA"/>
</dbReference>
<gene>
    <name evidence="4" type="ORF">HED55_11135</name>
</gene>
<proteinExistence type="predicted"/>
<keyword evidence="2" id="KW-1133">Transmembrane helix</keyword>
<reference evidence="4 5" key="1">
    <citation type="submission" date="2020-03" db="EMBL/GenBank/DDBJ databases">
        <title>Whole genome sequencing of clinical and environmental type strains of Ochrobactrum.</title>
        <authorList>
            <person name="Dharne M."/>
        </authorList>
    </citation>
    <scope>NUCLEOTIDE SEQUENCE [LARGE SCALE GENOMIC DNA]</scope>
    <source>
        <strain evidence="4 5">CIP 109452</strain>
    </source>
</reference>
<feature type="transmembrane region" description="Helical" evidence="2">
    <location>
        <begin position="205"/>
        <end position="231"/>
    </location>
</feature>
<dbReference type="PANTHER" id="PTHR30373:SF2">
    <property type="entry name" value="UPF0603 PROTEIN YGCG"/>
    <property type="match status" value="1"/>
</dbReference>
<sequence>MAAGTAFSRDHRGLHWPRYLFACIVLLCSAVLTLQPTSVAYAQDTTKQTPTLTGRVVDNAGIIDPAERQQLTQKLADFEAKSSDQVVVVTVPSLNGEDIESYSNRLFRSWALGQKQENNGILLVVAPNDRKVRIEVGYGLEGTMTDALSSVIINGTIIPAFRTGDYSGGIVQGVDGILSVLSGDAAELEARAKRNAQTSSDDVDWVAVIFITFWCLIFFGGFGFAVLAPIFGRKLGPGRYEWLGMTINTNSSGGSGGRGGGWGGGGGWSSGGGGGGGGFGGGGGSSGGGGAAGVAGRETRR</sequence>
<dbReference type="InterPro" id="IPR007621">
    <property type="entry name" value="TPM_dom"/>
</dbReference>
<evidence type="ECO:0000313" key="5">
    <source>
        <dbReference type="Proteomes" id="UP000704467"/>
    </source>
</evidence>
<evidence type="ECO:0000259" key="3">
    <source>
        <dbReference type="Pfam" id="PF04536"/>
    </source>
</evidence>
<keyword evidence="2" id="KW-0472">Membrane</keyword>
<organism evidence="4 5">
    <name type="scientific">Brucella haematophila</name>
    <dbReference type="NCBI Taxonomy" id="419474"/>
    <lineage>
        <taxon>Bacteria</taxon>
        <taxon>Pseudomonadati</taxon>
        <taxon>Pseudomonadota</taxon>
        <taxon>Alphaproteobacteria</taxon>
        <taxon>Hyphomicrobiales</taxon>
        <taxon>Brucellaceae</taxon>
        <taxon>Brucella/Ochrobactrum group</taxon>
        <taxon>Brucella</taxon>
    </lineage>
</organism>
<keyword evidence="2" id="KW-0812">Transmembrane</keyword>